<evidence type="ECO:0000313" key="2">
    <source>
        <dbReference type="Proteomes" id="UP000294299"/>
    </source>
</evidence>
<dbReference type="AlphaFoldDB" id="A0A484ICA9"/>
<name>A0A484ICA9_9ARCH</name>
<keyword evidence="2" id="KW-1185">Reference proteome</keyword>
<sequence length="38" mass="4523">MFYLISKIDASILKLSWSQTIDLQLHHYHMNMCTITIL</sequence>
<evidence type="ECO:0000313" key="1">
    <source>
        <dbReference type="EMBL" id="VFJ13847.1"/>
    </source>
</evidence>
<accession>A0A484ICA9</accession>
<organism evidence="1 2">
    <name type="scientific">Candidatus Nitrosocosmicus franklandianus</name>
    <dbReference type="NCBI Taxonomy" id="1798806"/>
    <lineage>
        <taxon>Archaea</taxon>
        <taxon>Nitrososphaerota</taxon>
        <taxon>Nitrososphaeria</taxon>
        <taxon>Nitrososphaerales</taxon>
        <taxon>Nitrososphaeraceae</taxon>
        <taxon>Candidatus Nitrosocosmicus</taxon>
    </lineage>
</organism>
<reference evidence="1 2" key="1">
    <citation type="submission" date="2019-02" db="EMBL/GenBank/DDBJ databases">
        <authorList>
            <person name="Lehtovirta-Morley E L."/>
        </authorList>
    </citation>
    <scope>NUCLEOTIDE SEQUENCE [LARGE SCALE GENOMIC DNA]</scope>
    <source>
        <strain evidence="1">NFRAN1</strain>
    </source>
</reference>
<gene>
    <name evidence="1" type="ORF">NFRAN_1525</name>
</gene>
<dbReference type="EMBL" id="LR216287">
    <property type="protein sequence ID" value="VFJ13847.1"/>
    <property type="molecule type" value="Genomic_DNA"/>
</dbReference>
<protein>
    <submittedName>
        <fullName evidence="1">Uncharacterized protein</fullName>
    </submittedName>
</protein>
<proteinExistence type="predicted"/>
<dbReference type="Proteomes" id="UP000294299">
    <property type="component" value="Chromosome NFRAN"/>
</dbReference>
<dbReference type="KEGG" id="nfn:NFRAN_1525"/>